<keyword evidence="4 6" id="KW-1133">Transmembrane helix</keyword>
<evidence type="ECO:0000256" key="1">
    <source>
        <dbReference type="ARBA" id="ARBA00004141"/>
    </source>
</evidence>
<evidence type="ECO:0000256" key="2">
    <source>
        <dbReference type="ARBA" id="ARBA00006772"/>
    </source>
</evidence>
<comment type="subcellular location">
    <subcellularLocation>
        <location evidence="1">Membrane</location>
        <topology evidence="1">Multi-pass membrane protein</topology>
    </subcellularLocation>
</comment>
<name>A0ABM1M6T2_NICVS</name>
<feature type="transmembrane region" description="Helical" evidence="6">
    <location>
        <begin position="492"/>
        <end position="520"/>
    </location>
</feature>
<comment type="similarity">
    <text evidence="2">Belongs to the SLC13A/DASS transporter (TC 2.A.47) family. NADC subfamily.</text>
</comment>
<feature type="transmembrane region" description="Helical" evidence="6">
    <location>
        <begin position="369"/>
        <end position="389"/>
    </location>
</feature>
<keyword evidence="7" id="KW-1185">Reference proteome</keyword>
<evidence type="ECO:0000256" key="6">
    <source>
        <dbReference type="SAM" id="Phobius"/>
    </source>
</evidence>
<evidence type="ECO:0000256" key="5">
    <source>
        <dbReference type="ARBA" id="ARBA00023136"/>
    </source>
</evidence>
<dbReference type="Proteomes" id="UP000695000">
    <property type="component" value="Unplaced"/>
</dbReference>
<dbReference type="PANTHER" id="PTHR10283:SF82">
    <property type="entry name" value="SOLUTE CARRIER FAMILY 13 MEMBER 2"/>
    <property type="match status" value="1"/>
</dbReference>
<dbReference type="PANTHER" id="PTHR10283">
    <property type="entry name" value="SOLUTE CARRIER FAMILY 13 MEMBER"/>
    <property type="match status" value="1"/>
</dbReference>
<dbReference type="InterPro" id="IPR001898">
    <property type="entry name" value="SLC13A/DASS"/>
</dbReference>
<proteinExistence type="inferred from homology"/>
<keyword evidence="5 6" id="KW-0472">Membrane</keyword>
<feature type="transmembrane region" description="Helical" evidence="6">
    <location>
        <begin position="570"/>
        <end position="592"/>
    </location>
</feature>
<sequence>MGNITCHVRITITYRPLLIVLRTLRKYWASVYTTTLPMIIVPIILELKDKFAKCIYTIALMTGLWCFDSIPHTMISLLPQLIFPLSGILDSKSTAACYFNETNLLNVATMIIAVAVENSELHKRLALLLMMICRCNVQLIHLFLMLIAMVISMFVCNLSTVIVMMPVVKAILVELDMNGVTSYFKSVYKMEEVHSESSLLPQDVSVITEPPSKLMVKSAYKFSNDVQFEEISLLDHTRPSSITTCFYLSVGFAATLGGIGSVTGSPTNHVLIGSFPKIILFNNNNIIIIIDYLQTTFPDNRLNFAKWFLIGSPIMLTSTLVVALFMQISFLGLLKPKSSKSKRMKSNANVIEAVRVKLRSLPSVTFKELMSFLAFLIAAVLMFFRNPIFVEGWITLFSRNFIGDSTVAMAVVLFLFSVPAIEETLGLLRMESAKTVYDPLITWQQVQKKLLWTSVFVIGCSYAIAEAVSYSGLRGMIAEEITGYLEDHDGRTFNVCFVVTLILTIFIDGAPVLDILLPIFTTLCSRFTCDPIEITMAMTLVSSYSFLLQIGNPVNAIVCGYAKIPSRHLLLIGSFVTFLVAGITLIMFPLLYRIVHS</sequence>
<dbReference type="Pfam" id="PF00939">
    <property type="entry name" value="Na_sulph_symp"/>
    <property type="match status" value="1"/>
</dbReference>
<dbReference type="RefSeq" id="XP_017770282.1">
    <property type="nucleotide sequence ID" value="XM_017914793.1"/>
</dbReference>
<feature type="transmembrane region" description="Helical" evidence="6">
    <location>
        <begin position="307"/>
        <end position="334"/>
    </location>
</feature>
<evidence type="ECO:0000313" key="8">
    <source>
        <dbReference type="RefSeq" id="XP_017770282.1"/>
    </source>
</evidence>
<dbReference type="GeneID" id="108558011"/>
<protein>
    <submittedName>
        <fullName evidence="8">Solute carrier family 13 member 1-like</fullName>
    </submittedName>
</protein>
<feature type="transmembrane region" description="Helical" evidence="6">
    <location>
        <begin position="401"/>
        <end position="421"/>
    </location>
</feature>
<keyword evidence="3 6" id="KW-0812">Transmembrane</keyword>
<evidence type="ECO:0000256" key="4">
    <source>
        <dbReference type="ARBA" id="ARBA00022989"/>
    </source>
</evidence>
<reference evidence="8" key="1">
    <citation type="submission" date="2025-08" db="UniProtKB">
        <authorList>
            <consortium name="RefSeq"/>
        </authorList>
    </citation>
    <scope>IDENTIFICATION</scope>
    <source>
        <tissue evidence="8">Whole Larva</tissue>
    </source>
</reference>
<gene>
    <name evidence="8" type="primary">LOC108558011</name>
</gene>
<evidence type="ECO:0000256" key="3">
    <source>
        <dbReference type="ARBA" id="ARBA00022692"/>
    </source>
</evidence>
<organism evidence="7 8">
    <name type="scientific">Nicrophorus vespilloides</name>
    <name type="common">Boreal carrion beetle</name>
    <dbReference type="NCBI Taxonomy" id="110193"/>
    <lineage>
        <taxon>Eukaryota</taxon>
        <taxon>Metazoa</taxon>
        <taxon>Ecdysozoa</taxon>
        <taxon>Arthropoda</taxon>
        <taxon>Hexapoda</taxon>
        <taxon>Insecta</taxon>
        <taxon>Pterygota</taxon>
        <taxon>Neoptera</taxon>
        <taxon>Endopterygota</taxon>
        <taxon>Coleoptera</taxon>
        <taxon>Polyphaga</taxon>
        <taxon>Staphyliniformia</taxon>
        <taxon>Silphidae</taxon>
        <taxon>Nicrophorinae</taxon>
        <taxon>Nicrophorus</taxon>
    </lineage>
</organism>
<feature type="transmembrane region" description="Helical" evidence="6">
    <location>
        <begin position="142"/>
        <end position="168"/>
    </location>
</feature>
<feature type="transmembrane region" description="Helical" evidence="6">
    <location>
        <begin position="532"/>
        <end position="550"/>
    </location>
</feature>
<evidence type="ECO:0000313" key="7">
    <source>
        <dbReference type="Proteomes" id="UP000695000"/>
    </source>
</evidence>
<accession>A0ABM1M6T2</accession>